<organism evidence="12 13">
    <name type="scientific">Aplysia californica</name>
    <name type="common">California sea hare</name>
    <dbReference type="NCBI Taxonomy" id="6500"/>
    <lineage>
        <taxon>Eukaryota</taxon>
        <taxon>Metazoa</taxon>
        <taxon>Spiralia</taxon>
        <taxon>Lophotrochozoa</taxon>
        <taxon>Mollusca</taxon>
        <taxon>Gastropoda</taxon>
        <taxon>Heterobranchia</taxon>
        <taxon>Euthyneura</taxon>
        <taxon>Tectipleura</taxon>
        <taxon>Aplysiida</taxon>
        <taxon>Aplysioidea</taxon>
        <taxon>Aplysiidae</taxon>
        <taxon>Aplysia</taxon>
    </lineage>
</organism>
<dbReference type="InterPro" id="IPR012292">
    <property type="entry name" value="Globin/Proto"/>
</dbReference>
<evidence type="ECO:0000256" key="8">
    <source>
        <dbReference type="ARBA" id="ARBA00023179"/>
    </source>
</evidence>
<keyword evidence="10" id="KW-0561">Oxygen transport</keyword>
<dbReference type="SUPFAM" id="SSF46458">
    <property type="entry name" value="Globin-like"/>
    <property type="match status" value="1"/>
</dbReference>
<evidence type="ECO:0000256" key="5">
    <source>
        <dbReference type="ARBA" id="ARBA00022723"/>
    </source>
</evidence>
<dbReference type="GeneID" id="101846041"/>
<name>A0ABM0JA33_APLCA</name>
<dbReference type="InterPro" id="IPR000971">
    <property type="entry name" value="Globin"/>
</dbReference>
<dbReference type="Gene3D" id="1.10.490.10">
    <property type="entry name" value="Globins"/>
    <property type="match status" value="1"/>
</dbReference>
<dbReference type="Proteomes" id="UP000694888">
    <property type="component" value="Unplaced"/>
</dbReference>
<keyword evidence="6" id="KW-0007">Acetylation</keyword>
<evidence type="ECO:0000256" key="7">
    <source>
        <dbReference type="ARBA" id="ARBA00023004"/>
    </source>
</evidence>
<dbReference type="Pfam" id="PF00042">
    <property type="entry name" value="Globin"/>
    <property type="match status" value="1"/>
</dbReference>
<reference evidence="13" key="1">
    <citation type="submission" date="2025-08" db="UniProtKB">
        <authorList>
            <consortium name="RefSeq"/>
        </authorList>
    </citation>
    <scope>IDENTIFICATION</scope>
</reference>
<keyword evidence="7" id="KW-0408">Iron</keyword>
<dbReference type="CDD" id="cd01040">
    <property type="entry name" value="Mb-like"/>
    <property type="match status" value="1"/>
</dbReference>
<evidence type="ECO:0000256" key="3">
    <source>
        <dbReference type="ARBA" id="ARBA00022448"/>
    </source>
</evidence>
<keyword evidence="3 10" id="KW-0813">Transport</keyword>
<dbReference type="RefSeq" id="XP_005088922.1">
    <property type="nucleotide sequence ID" value="XM_005088865.3"/>
</dbReference>
<protein>
    <recommendedName>
        <fullName evidence="2">Globin</fullName>
    </recommendedName>
    <alternativeName>
        <fullName evidence="9">Myoglobin</fullName>
    </alternativeName>
</protein>
<comment type="subunit">
    <text evidence="1">Monomer.</text>
</comment>
<feature type="domain" description="Globin" evidence="11">
    <location>
        <begin position="2"/>
        <end position="147"/>
    </location>
</feature>
<dbReference type="PANTHER" id="PTHR46783:SF1">
    <property type="entry name" value="CYTOGLOBIN-1-RELATED"/>
    <property type="match status" value="1"/>
</dbReference>
<comment type="similarity">
    <text evidence="10">Belongs to the globin family.</text>
</comment>
<evidence type="ECO:0000313" key="12">
    <source>
        <dbReference type="Proteomes" id="UP000694888"/>
    </source>
</evidence>
<evidence type="ECO:0000313" key="13">
    <source>
        <dbReference type="RefSeq" id="XP_005088922.1"/>
    </source>
</evidence>
<accession>A0ABM0JA33</accession>
<dbReference type="InterPro" id="IPR009050">
    <property type="entry name" value="Globin-like_sf"/>
</dbReference>
<evidence type="ECO:0000256" key="2">
    <source>
        <dbReference type="ARBA" id="ARBA00013895"/>
    </source>
</evidence>
<dbReference type="InterPro" id="IPR002336">
    <property type="entry name" value="Erythrocruorin"/>
</dbReference>
<evidence type="ECO:0000256" key="10">
    <source>
        <dbReference type="RuleBase" id="RU000356"/>
    </source>
</evidence>
<gene>
    <name evidence="13" type="primary">LOC101846041</name>
</gene>
<dbReference type="PROSITE" id="PS01033">
    <property type="entry name" value="GLOBIN"/>
    <property type="match status" value="1"/>
</dbReference>
<dbReference type="PRINTS" id="PR00611">
    <property type="entry name" value="ERYTHCRUORIN"/>
</dbReference>
<dbReference type="PANTHER" id="PTHR46783">
    <property type="entry name" value="CYTOGLOBIN"/>
    <property type="match status" value="1"/>
</dbReference>
<dbReference type="InterPro" id="IPR013314">
    <property type="entry name" value="Globin_lamprey/hagfish"/>
</dbReference>
<evidence type="ECO:0000256" key="4">
    <source>
        <dbReference type="ARBA" id="ARBA00022617"/>
    </source>
</evidence>
<keyword evidence="12" id="KW-1185">Reference proteome</keyword>
<sequence length="147" mass="15438">MSLSAAEADLAGKSWAPVVANKDANGDAFLVALFEKFPDSANFFADFKGKSIADIKASPKLRDVSSRIFTRLNEFVNNAADAGKMSAMLSQFAKEHVGFGVGSAQFENVRSMFPAYVASVAAPPAGADAAWSKLFGLIIDALKAAGK</sequence>
<evidence type="ECO:0000259" key="11">
    <source>
        <dbReference type="PROSITE" id="PS01033"/>
    </source>
</evidence>
<proteinExistence type="inferred from homology"/>
<keyword evidence="4 10" id="KW-0349">Heme</keyword>
<evidence type="ECO:0000256" key="1">
    <source>
        <dbReference type="ARBA" id="ARBA00011245"/>
    </source>
</evidence>
<keyword evidence="5" id="KW-0479">Metal-binding</keyword>
<keyword evidence="8" id="KW-0514">Muscle protein</keyword>
<evidence type="ECO:0000256" key="9">
    <source>
        <dbReference type="ARBA" id="ARBA00030087"/>
    </source>
</evidence>
<dbReference type="InterPro" id="IPR044399">
    <property type="entry name" value="Mb-like_M"/>
</dbReference>
<evidence type="ECO:0000256" key="6">
    <source>
        <dbReference type="ARBA" id="ARBA00022990"/>
    </source>
</evidence>